<dbReference type="GO" id="GO:0003746">
    <property type="term" value="F:translation elongation factor activity"/>
    <property type="evidence" value="ECO:0007669"/>
    <property type="project" value="UniProtKB-KW"/>
</dbReference>
<dbReference type="InterPro" id="IPR036953">
    <property type="entry name" value="GreA/GreB_C_sf"/>
</dbReference>
<dbReference type="Gene3D" id="3.10.50.30">
    <property type="entry name" value="Transcription elongation factor, GreA/GreB, C-terminal domain"/>
    <property type="match status" value="1"/>
</dbReference>
<evidence type="ECO:0000256" key="1">
    <source>
        <dbReference type="ARBA" id="ARBA00023015"/>
    </source>
</evidence>
<evidence type="ECO:0000313" key="7">
    <source>
        <dbReference type="EMBL" id="MEN2787601.1"/>
    </source>
</evidence>
<dbReference type="NCBIfam" id="NF002506">
    <property type="entry name" value="PRK01885.1"/>
    <property type="match status" value="1"/>
</dbReference>
<keyword evidence="7" id="KW-0648">Protein biosynthesis</keyword>
<dbReference type="HAMAP" id="MF_00105">
    <property type="entry name" value="GreA_GreB"/>
    <property type="match status" value="1"/>
</dbReference>
<dbReference type="Proteomes" id="UP001404104">
    <property type="component" value="Unassembled WGS sequence"/>
</dbReference>
<dbReference type="InterPro" id="IPR006358">
    <property type="entry name" value="Tscrpt_elong_fac_GreB"/>
</dbReference>
<dbReference type="InterPro" id="IPR028624">
    <property type="entry name" value="Tscrpt_elong_fac_GreA/B"/>
</dbReference>
<keyword evidence="2 4" id="KW-0238">DNA-binding</keyword>
<dbReference type="PIRSF" id="PIRSF006092">
    <property type="entry name" value="GreA_GreB"/>
    <property type="match status" value="1"/>
</dbReference>
<evidence type="ECO:0000259" key="5">
    <source>
        <dbReference type="Pfam" id="PF01272"/>
    </source>
</evidence>
<keyword evidence="3 4" id="KW-0804">Transcription</keyword>
<comment type="similarity">
    <text evidence="4">Belongs to the GreA/GreB family. GreB subfamily.</text>
</comment>
<sequence length="168" mass="18422">MDRPNYITPAGYAALSAEYRQLLGEERPKLVDVISWAAGNGDRSENGDYIYGRKRLREIDRRAGFLARSMKAAKVVDPAAQPDRSRVYFGATVTIADEDDQHRTLTIVGDDETEAGAGRIGWNAPLARALRGAAIGDVRRVELPGGEREYEVMAIDYPTGGDTSPPRL</sequence>
<feature type="domain" description="Transcription elongation factor GreA/GreB N-terminal" evidence="6">
    <location>
        <begin position="5"/>
        <end position="75"/>
    </location>
</feature>
<dbReference type="PANTHER" id="PTHR30437">
    <property type="entry name" value="TRANSCRIPTION ELONGATION FACTOR GREA"/>
    <property type="match status" value="1"/>
</dbReference>
<keyword evidence="7" id="KW-0251">Elongation factor</keyword>
<proteinExistence type="inferred from homology"/>
<keyword evidence="8" id="KW-1185">Reference proteome</keyword>
<dbReference type="Gene3D" id="1.10.287.180">
    <property type="entry name" value="Transcription elongation factor, GreA/GreB, N-terminal domain"/>
    <property type="match status" value="1"/>
</dbReference>
<comment type="caution">
    <text evidence="7">The sequence shown here is derived from an EMBL/GenBank/DDBJ whole genome shotgun (WGS) entry which is preliminary data.</text>
</comment>
<dbReference type="InterPro" id="IPR023459">
    <property type="entry name" value="Tscrpt_elong_fac_GreA/B_fam"/>
</dbReference>
<dbReference type="InterPro" id="IPR036805">
    <property type="entry name" value="Tscrpt_elong_fac_GreA/B_N_sf"/>
</dbReference>
<dbReference type="SUPFAM" id="SSF46557">
    <property type="entry name" value="GreA transcript cleavage protein, N-terminal domain"/>
    <property type="match status" value="1"/>
</dbReference>
<dbReference type="Pfam" id="PF03449">
    <property type="entry name" value="GreA_GreB_N"/>
    <property type="match status" value="1"/>
</dbReference>
<evidence type="ECO:0000256" key="3">
    <source>
        <dbReference type="ARBA" id="ARBA00023163"/>
    </source>
</evidence>
<dbReference type="NCBIfam" id="TIGR01461">
    <property type="entry name" value="greB"/>
    <property type="match status" value="1"/>
</dbReference>
<dbReference type="EMBL" id="JBDIMF010000006">
    <property type="protein sequence ID" value="MEN2787601.1"/>
    <property type="molecule type" value="Genomic_DNA"/>
</dbReference>
<dbReference type="InterPro" id="IPR022691">
    <property type="entry name" value="Tscrpt_elong_fac_GreA/B_N"/>
</dbReference>
<dbReference type="InterPro" id="IPR001437">
    <property type="entry name" value="Tscrpt_elong_fac_GreA/B_C"/>
</dbReference>
<dbReference type="Pfam" id="PF01272">
    <property type="entry name" value="GreA_GreB"/>
    <property type="match status" value="1"/>
</dbReference>
<reference evidence="7 8" key="1">
    <citation type="submission" date="2024-05" db="EMBL/GenBank/DDBJ databases">
        <authorList>
            <person name="Liu Q."/>
            <person name="Xin Y.-H."/>
        </authorList>
    </citation>
    <scope>NUCLEOTIDE SEQUENCE [LARGE SCALE GENOMIC DNA]</scope>
    <source>
        <strain evidence="7 8">CGMCC 1.15349</strain>
    </source>
</reference>
<evidence type="ECO:0000256" key="4">
    <source>
        <dbReference type="HAMAP-Rule" id="MF_00930"/>
    </source>
</evidence>
<accession>A0ABU9XVL4</accession>
<evidence type="ECO:0000313" key="8">
    <source>
        <dbReference type="Proteomes" id="UP001404104"/>
    </source>
</evidence>
<organism evidence="7 8">
    <name type="scientific">Sphingomonas qilianensis</name>
    <dbReference type="NCBI Taxonomy" id="1736690"/>
    <lineage>
        <taxon>Bacteria</taxon>
        <taxon>Pseudomonadati</taxon>
        <taxon>Pseudomonadota</taxon>
        <taxon>Alphaproteobacteria</taxon>
        <taxon>Sphingomonadales</taxon>
        <taxon>Sphingomonadaceae</taxon>
        <taxon>Sphingomonas</taxon>
    </lineage>
</organism>
<name>A0ABU9XVL4_9SPHN</name>
<keyword evidence="1 4" id="KW-0805">Transcription regulation</keyword>
<dbReference type="RefSeq" id="WP_345865829.1">
    <property type="nucleotide sequence ID" value="NZ_JBDIMF010000006.1"/>
</dbReference>
<feature type="domain" description="Transcription elongation factor GreA/GreB C-terminal" evidence="5">
    <location>
        <begin position="85"/>
        <end position="157"/>
    </location>
</feature>
<comment type="function">
    <text evidence="4">Necessary for efficient RNA polymerase transcription elongation past template-encoded arresting sites. The arresting sites in DNA have the property of trapping a certain fraction of elongating RNA polymerases that pass through, resulting in locked ternary complexes. Cleavage of the nascent transcript by cleavage factors such as GreA or GreB allows the resumption of elongation from the new 3'terminus. GreB releases sequences of up to 9 nucleotides in length.</text>
</comment>
<gene>
    <name evidence="4 7" type="primary">greB</name>
    <name evidence="7" type="ORF">ABC969_14380</name>
</gene>
<protein>
    <recommendedName>
        <fullName evidence="4">Transcription elongation factor GreB</fullName>
    </recommendedName>
    <alternativeName>
        <fullName evidence="4">Transcript cleavage factor GreB</fullName>
    </alternativeName>
</protein>
<dbReference type="SUPFAM" id="SSF54534">
    <property type="entry name" value="FKBP-like"/>
    <property type="match status" value="1"/>
</dbReference>
<evidence type="ECO:0000256" key="2">
    <source>
        <dbReference type="ARBA" id="ARBA00023125"/>
    </source>
</evidence>
<evidence type="ECO:0000259" key="6">
    <source>
        <dbReference type="Pfam" id="PF03449"/>
    </source>
</evidence>
<dbReference type="PANTHER" id="PTHR30437:SF6">
    <property type="entry name" value="TRANSCRIPTION ELONGATION FACTOR GREB"/>
    <property type="match status" value="1"/>
</dbReference>
<dbReference type="HAMAP" id="MF_00930">
    <property type="entry name" value="GreB"/>
    <property type="match status" value="1"/>
</dbReference>